<keyword evidence="10 13" id="KW-0503">Monooxygenase</keyword>
<dbReference type="GO" id="GO:0016020">
    <property type="term" value="C:membrane"/>
    <property type="evidence" value="ECO:0007669"/>
    <property type="project" value="UniProtKB-SubCell"/>
</dbReference>
<dbReference type="SUPFAM" id="SSF48264">
    <property type="entry name" value="Cytochrome P450"/>
    <property type="match status" value="1"/>
</dbReference>
<comment type="cofactor">
    <cofactor evidence="1 12">
        <name>heme</name>
        <dbReference type="ChEBI" id="CHEBI:30413"/>
    </cofactor>
</comment>
<sequence length="512" mass="57717">MAAITIDFQLFFILILLWLLSRFCLSAFFSFKKPKDIKLPPSPPSLPVIGHLHLFRSALCHKSLKNLSSKYGPLLHLRAFNIPIVVVSSGSMVNEVLRNHGLNFASRQSGSVFEESLFCGVSGFTSAPYGEYWRFMKKLLVTKLLGAHSLDRTRLIREEEVKTFRAILFDKAVKKEAVEVEKEMMKLTNNSICMMIMGKRCSGENGEAERIRELVTKTIGLMKKIVIAITVGKLLKKVGISLFEKEFMQVSRSFDEIIEKILVEHEENPKKDEDKDMMDVLLEVCADENAEFKITRNHIKSLLVELFLGGTDTSAQVTQWAMAELINHPEILKKLRQEIDSVVGKTRFIQETDLPNLPYLQAVIKEALRVHTPSPILARNSMEGCNIGGFYIAKNTTVIINTYAVMRDPNSWEEPDKFQPERFMVAPQNGKEEMREQQGFNYIPFGSGRRACPGSNLGYIFTGLAIGTMVQGFNWSVDGGKVNTEETGDTMLRMAHPLMCTPVARIDPSANP</sequence>
<dbReference type="AlphaFoldDB" id="A0ABC8JUR6"/>
<dbReference type="InterPro" id="IPR051103">
    <property type="entry name" value="Plant_metabolite_P450s"/>
</dbReference>
<dbReference type="InterPro" id="IPR017972">
    <property type="entry name" value="Cyt_P450_CS"/>
</dbReference>
<dbReference type="PANTHER" id="PTHR24298">
    <property type="entry name" value="FLAVONOID 3'-MONOOXYGENASE-RELATED"/>
    <property type="match status" value="1"/>
</dbReference>
<keyword evidence="8 13" id="KW-0560">Oxidoreductase</keyword>
<evidence type="ECO:0000256" key="7">
    <source>
        <dbReference type="ARBA" id="ARBA00022989"/>
    </source>
</evidence>
<evidence type="ECO:0000313" key="15">
    <source>
        <dbReference type="Proteomes" id="UP001642260"/>
    </source>
</evidence>
<comment type="caution">
    <text evidence="14">The sequence shown here is derived from an EMBL/GenBank/DDBJ whole genome shotgun (WGS) entry which is preliminary data.</text>
</comment>
<dbReference type="PANTHER" id="PTHR24298:SF59">
    <property type="entry name" value="CYTOCHROME P450, FAMILY 705, SUBFAMILY A, POLYPEPTIDE 25-RELATED"/>
    <property type="match status" value="1"/>
</dbReference>
<dbReference type="EMBL" id="CAKOAT010129043">
    <property type="protein sequence ID" value="CAH8336031.1"/>
    <property type="molecule type" value="Genomic_DNA"/>
</dbReference>
<evidence type="ECO:0000256" key="1">
    <source>
        <dbReference type="ARBA" id="ARBA00001971"/>
    </source>
</evidence>
<reference evidence="14 15" key="1">
    <citation type="submission" date="2022-03" db="EMBL/GenBank/DDBJ databases">
        <authorList>
            <person name="Macdonald S."/>
            <person name="Ahmed S."/>
            <person name="Newling K."/>
        </authorList>
    </citation>
    <scope>NUCLEOTIDE SEQUENCE [LARGE SCALE GENOMIC DNA]</scope>
</reference>
<evidence type="ECO:0000313" key="14">
    <source>
        <dbReference type="EMBL" id="CAH8336031.1"/>
    </source>
</evidence>
<evidence type="ECO:0000256" key="4">
    <source>
        <dbReference type="ARBA" id="ARBA00022617"/>
    </source>
</evidence>
<dbReference type="GO" id="GO:0046872">
    <property type="term" value="F:metal ion binding"/>
    <property type="evidence" value="ECO:0007669"/>
    <property type="project" value="UniProtKB-KW"/>
</dbReference>
<evidence type="ECO:0000256" key="3">
    <source>
        <dbReference type="ARBA" id="ARBA00010617"/>
    </source>
</evidence>
<evidence type="ECO:0000256" key="11">
    <source>
        <dbReference type="ARBA" id="ARBA00023136"/>
    </source>
</evidence>
<dbReference type="FunFam" id="1.10.630.10:FF:000019">
    <property type="entry name" value="Cytochrome P450 family protein"/>
    <property type="match status" value="1"/>
</dbReference>
<keyword evidence="15" id="KW-1185">Reference proteome</keyword>
<keyword evidence="7" id="KW-1133">Transmembrane helix</keyword>
<comment type="subcellular location">
    <subcellularLocation>
        <location evidence="2">Membrane</location>
        <topology evidence="2">Single-pass membrane protein</topology>
    </subcellularLocation>
</comment>
<evidence type="ECO:0008006" key="16">
    <source>
        <dbReference type="Google" id="ProtNLM"/>
    </source>
</evidence>
<dbReference type="Proteomes" id="UP001642260">
    <property type="component" value="Unassembled WGS sequence"/>
</dbReference>
<name>A0ABC8JUR6_ERUVS</name>
<dbReference type="PRINTS" id="PR00385">
    <property type="entry name" value="P450"/>
</dbReference>
<dbReference type="Pfam" id="PF00067">
    <property type="entry name" value="p450"/>
    <property type="match status" value="1"/>
</dbReference>
<dbReference type="Gene3D" id="1.10.630.10">
    <property type="entry name" value="Cytochrome P450"/>
    <property type="match status" value="1"/>
</dbReference>
<dbReference type="InterPro" id="IPR036396">
    <property type="entry name" value="Cyt_P450_sf"/>
</dbReference>
<evidence type="ECO:0000256" key="5">
    <source>
        <dbReference type="ARBA" id="ARBA00022692"/>
    </source>
</evidence>
<evidence type="ECO:0000256" key="10">
    <source>
        <dbReference type="ARBA" id="ARBA00023033"/>
    </source>
</evidence>
<organism evidence="14 15">
    <name type="scientific">Eruca vesicaria subsp. sativa</name>
    <name type="common">Garden rocket</name>
    <name type="synonym">Eruca sativa</name>
    <dbReference type="NCBI Taxonomy" id="29727"/>
    <lineage>
        <taxon>Eukaryota</taxon>
        <taxon>Viridiplantae</taxon>
        <taxon>Streptophyta</taxon>
        <taxon>Embryophyta</taxon>
        <taxon>Tracheophyta</taxon>
        <taxon>Spermatophyta</taxon>
        <taxon>Magnoliopsida</taxon>
        <taxon>eudicotyledons</taxon>
        <taxon>Gunneridae</taxon>
        <taxon>Pentapetalae</taxon>
        <taxon>rosids</taxon>
        <taxon>malvids</taxon>
        <taxon>Brassicales</taxon>
        <taxon>Brassicaceae</taxon>
        <taxon>Brassiceae</taxon>
        <taxon>Eruca</taxon>
    </lineage>
</organism>
<dbReference type="PRINTS" id="PR00463">
    <property type="entry name" value="EP450I"/>
</dbReference>
<dbReference type="InterPro" id="IPR002401">
    <property type="entry name" value="Cyt_P450_E_grp-I"/>
</dbReference>
<comment type="similarity">
    <text evidence="3 13">Belongs to the cytochrome P450 family.</text>
</comment>
<dbReference type="CDD" id="cd20655">
    <property type="entry name" value="CYP93"/>
    <property type="match status" value="1"/>
</dbReference>
<gene>
    <name evidence="14" type="ORF">ERUC_LOCUS13710</name>
</gene>
<evidence type="ECO:0000256" key="2">
    <source>
        <dbReference type="ARBA" id="ARBA00004167"/>
    </source>
</evidence>
<keyword evidence="4 12" id="KW-0349">Heme</keyword>
<evidence type="ECO:0000256" key="6">
    <source>
        <dbReference type="ARBA" id="ARBA00022723"/>
    </source>
</evidence>
<feature type="binding site" description="axial binding residue" evidence="12">
    <location>
        <position position="452"/>
    </location>
    <ligand>
        <name>heme</name>
        <dbReference type="ChEBI" id="CHEBI:30413"/>
    </ligand>
    <ligandPart>
        <name>Fe</name>
        <dbReference type="ChEBI" id="CHEBI:18248"/>
    </ligandPart>
</feature>
<keyword evidence="5" id="KW-0812">Transmembrane</keyword>
<dbReference type="InterPro" id="IPR001128">
    <property type="entry name" value="Cyt_P450"/>
</dbReference>
<evidence type="ECO:0000256" key="8">
    <source>
        <dbReference type="ARBA" id="ARBA00023002"/>
    </source>
</evidence>
<dbReference type="GO" id="GO:0004497">
    <property type="term" value="F:monooxygenase activity"/>
    <property type="evidence" value="ECO:0007669"/>
    <property type="project" value="UniProtKB-KW"/>
</dbReference>
<evidence type="ECO:0000256" key="12">
    <source>
        <dbReference type="PIRSR" id="PIRSR602401-1"/>
    </source>
</evidence>
<evidence type="ECO:0000256" key="13">
    <source>
        <dbReference type="RuleBase" id="RU000461"/>
    </source>
</evidence>
<protein>
    <recommendedName>
        <fullName evidence="16">Cytochrome P450</fullName>
    </recommendedName>
</protein>
<dbReference type="PROSITE" id="PS00086">
    <property type="entry name" value="CYTOCHROME_P450"/>
    <property type="match status" value="1"/>
</dbReference>
<accession>A0ABC8JUR6</accession>
<keyword evidence="11" id="KW-0472">Membrane</keyword>
<evidence type="ECO:0000256" key="9">
    <source>
        <dbReference type="ARBA" id="ARBA00023004"/>
    </source>
</evidence>
<keyword evidence="6 12" id="KW-0479">Metal-binding</keyword>
<proteinExistence type="inferred from homology"/>
<keyword evidence="9 12" id="KW-0408">Iron</keyword>